<proteinExistence type="predicted"/>
<organism evidence="1 2">
    <name type="scientific">Anatilimnocola aggregata</name>
    <dbReference type="NCBI Taxonomy" id="2528021"/>
    <lineage>
        <taxon>Bacteria</taxon>
        <taxon>Pseudomonadati</taxon>
        <taxon>Planctomycetota</taxon>
        <taxon>Planctomycetia</taxon>
        <taxon>Pirellulales</taxon>
        <taxon>Pirellulaceae</taxon>
        <taxon>Anatilimnocola</taxon>
    </lineage>
</organism>
<keyword evidence="2" id="KW-1185">Reference proteome</keyword>
<gene>
    <name evidence="1" type="ORF">ETAA8_69500</name>
</gene>
<dbReference type="EMBL" id="CP036274">
    <property type="protein sequence ID" value="QDU31790.1"/>
    <property type="molecule type" value="Genomic_DNA"/>
</dbReference>
<accession>A0A517YNK8</accession>
<reference evidence="1 2" key="1">
    <citation type="submission" date="2019-02" db="EMBL/GenBank/DDBJ databases">
        <title>Deep-cultivation of Planctomycetes and their phenomic and genomic characterization uncovers novel biology.</title>
        <authorList>
            <person name="Wiegand S."/>
            <person name="Jogler M."/>
            <person name="Boedeker C."/>
            <person name="Pinto D."/>
            <person name="Vollmers J."/>
            <person name="Rivas-Marin E."/>
            <person name="Kohn T."/>
            <person name="Peeters S.H."/>
            <person name="Heuer A."/>
            <person name="Rast P."/>
            <person name="Oberbeckmann S."/>
            <person name="Bunk B."/>
            <person name="Jeske O."/>
            <person name="Meyerdierks A."/>
            <person name="Storesund J.E."/>
            <person name="Kallscheuer N."/>
            <person name="Luecker S."/>
            <person name="Lage O.M."/>
            <person name="Pohl T."/>
            <person name="Merkel B.J."/>
            <person name="Hornburger P."/>
            <person name="Mueller R.-W."/>
            <person name="Bruemmer F."/>
            <person name="Labrenz M."/>
            <person name="Spormann A.M."/>
            <person name="Op den Camp H."/>
            <person name="Overmann J."/>
            <person name="Amann R."/>
            <person name="Jetten M.S.M."/>
            <person name="Mascher T."/>
            <person name="Medema M.H."/>
            <person name="Devos D.P."/>
            <person name="Kaster A.-K."/>
            <person name="Ovreas L."/>
            <person name="Rohde M."/>
            <person name="Galperin M.Y."/>
            <person name="Jogler C."/>
        </authorList>
    </citation>
    <scope>NUCLEOTIDE SEQUENCE [LARGE SCALE GENOMIC DNA]</scope>
    <source>
        <strain evidence="1 2">ETA_A8</strain>
    </source>
</reference>
<name>A0A517YNK8_9BACT</name>
<dbReference type="KEGG" id="aagg:ETAA8_69500"/>
<evidence type="ECO:0000313" key="2">
    <source>
        <dbReference type="Proteomes" id="UP000315017"/>
    </source>
</evidence>
<protein>
    <submittedName>
        <fullName evidence="1">Uncharacterized protein</fullName>
    </submittedName>
</protein>
<sequence>MFTQSRDGPQITPALIKLASRLLPVRAALEISSGQLEASYAAQSESPLLLASTPRDQWCKDGVRYRTRAMLPWLLQLPVGLSMATKKG</sequence>
<dbReference type="Proteomes" id="UP000315017">
    <property type="component" value="Chromosome"/>
</dbReference>
<dbReference type="AlphaFoldDB" id="A0A517YNK8"/>
<evidence type="ECO:0000313" key="1">
    <source>
        <dbReference type="EMBL" id="QDU31790.1"/>
    </source>
</evidence>